<accession>A0A0F8VJD5</accession>
<dbReference type="AlphaFoldDB" id="A0A0F8VJD5"/>
<dbReference type="EMBL" id="JZBS01001331">
    <property type="protein sequence ID" value="KKK23176.1"/>
    <property type="molecule type" value="Genomic_DNA"/>
</dbReference>
<dbReference type="Proteomes" id="UP000034291">
    <property type="component" value="Unassembled WGS sequence"/>
</dbReference>
<dbReference type="GO" id="GO:0009116">
    <property type="term" value="P:nucleoside metabolic process"/>
    <property type="evidence" value="ECO:0007669"/>
    <property type="project" value="InterPro"/>
</dbReference>
<organism evidence="2 3">
    <name type="scientific">Aspergillus rambellii</name>
    <dbReference type="NCBI Taxonomy" id="308745"/>
    <lineage>
        <taxon>Eukaryota</taxon>
        <taxon>Fungi</taxon>
        <taxon>Dikarya</taxon>
        <taxon>Ascomycota</taxon>
        <taxon>Pezizomycotina</taxon>
        <taxon>Eurotiomycetes</taxon>
        <taxon>Eurotiomycetidae</taxon>
        <taxon>Eurotiales</taxon>
        <taxon>Aspergillaceae</taxon>
        <taxon>Aspergillus</taxon>
        <taxon>Aspergillus subgen. Nidulantes</taxon>
    </lineage>
</organism>
<protein>
    <submittedName>
        <fullName evidence="2">Uncharacterized protein</fullName>
    </submittedName>
</protein>
<dbReference type="SUPFAM" id="SSF53167">
    <property type="entry name" value="Purine and uridine phosphorylases"/>
    <property type="match status" value="1"/>
</dbReference>
<dbReference type="Gene3D" id="3.40.50.1580">
    <property type="entry name" value="Nucleoside phosphorylase domain"/>
    <property type="match status" value="1"/>
</dbReference>
<evidence type="ECO:0000313" key="3">
    <source>
        <dbReference type="Proteomes" id="UP000034291"/>
    </source>
</evidence>
<evidence type="ECO:0000313" key="2">
    <source>
        <dbReference type="EMBL" id="KKK23176.1"/>
    </source>
</evidence>
<feature type="region of interest" description="Disordered" evidence="1">
    <location>
        <begin position="216"/>
        <end position="237"/>
    </location>
</feature>
<comment type="caution">
    <text evidence="2">The sequence shown here is derived from an EMBL/GenBank/DDBJ whole genome shotgun (WGS) entry which is preliminary data.</text>
</comment>
<sequence length="342" mass="37406">MAVTPRTNFTREHYTIGWICMLEVEFIAALSMLDEQHGPLPVSTNDRTDYVPGRIGPHNVVIVPLQGAGNALAAGAMAKMRMTFPNITSVLLVGIGGGVPVETDAGMIRLGDVVVGEPSGRYPGVVQYDHGKLEAGEFQHTGFLAPPPERLLVAARELDARRATMPTDPILEHLRRMVDSTVDGPSMLSRYPGLEKDHLYSPGYVHQGARVPCDQSGCSPLQRVQRPTDAAGDRERSPVVHRGNIASAERVMKSGLRRDQIAEQYDIICFEMEAAGVLADWPCLVIRGISDYSDSHKNDDWQPYAAATAAAYARQLCFHIPSTYPVVVEQQTTILYQGEMVA</sequence>
<dbReference type="PANTHER" id="PTHR46082:SF11">
    <property type="entry name" value="AAA+ ATPASE DOMAIN-CONTAINING PROTEIN-RELATED"/>
    <property type="match status" value="1"/>
</dbReference>
<name>A0A0F8VJD5_9EURO</name>
<dbReference type="InterPro" id="IPR035994">
    <property type="entry name" value="Nucleoside_phosphorylase_sf"/>
</dbReference>
<evidence type="ECO:0000256" key="1">
    <source>
        <dbReference type="SAM" id="MobiDB-lite"/>
    </source>
</evidence>
<reference evidence="2 3" key="1">
    <citation type="submission" date="2015-02" db="EMBL/GenBank/DDBJ databases">
        <title>Draft Genome Sequences of Two Closely-Related Aflatoxigenic Aspergillus Species Obtained from the Cote d'Ivoire.</title>
        <authorList>
            <person name="Moore G.G."/>
            <person name="Beltz S.B."/>
            <person name="Mack B.M."/>
        </authorList>
    </citation>
    <scope>NUCLEOTIDE SEQUENCE [LARGE SCALE GENOMIC DNA]</scope>
    <source>
        <strain evidence="2 3">SRRC1468</strain>
    </source>
</reference>
<keyword evidence="3" id="KW-1185">Reference proteome</keyword>
<dbReference type="STRING" id="308745.A0A0F8VJD5"/>
<gene>
    <name evidence="2" type="ORF">ARAM_002140</name>
</gene>
<dbReference type="GO" id="GO:0003824">
    <property type="term" value="F:catalytic activity"/>
    <property type="evidence" value="ECO:0007669"/>
    <property type="project" value="InterPro"/>
</dbReference>
<dbReference type="OrthoDB" id="1577640at2759"/>
<dbReference type="InterPro" id="IPR053137">
    <property type="entry name" value="NLR-like"/>
</dbReference>
<proteinExistence type="predicted"/>
<dbReference type="PANTHER" id="PTHR46082">
    <property type="entry name" value="ATP/GTP-BINDING PROTEIN-RELATED"/>
    <property type="match status" value="1"/>
</dbReference>